<dbReference type="Pfam" id="PF04456">
    <property type="entry name" value="DUF503"/>
    <property type="match status" value="1"/>
</dbReference>
<reference evidence="1" key="1">
    <citation type="submission" date="2018-05" db="EMBL/GenBank/DDBJ databases">
        <authorList>
            <person name="Lanie J.A."/>
            <person name="Ng W.-L."/>
            <person name="Kazmierczak K.M."/>
            <person name="Andrzejewski T.M."/>
            <person name="Davidsen T.M."/>
            <person name="Wayne K.J."/>
            <person name="Tettelin H."/>
            <person name="Glass J.I."/>
            <person name="Rusch D."/>
            <person name="Podicherti R."/>
            <person name="Tsui H.-C.T."/>
            <person name="Winkler M.E."/>
        </authorList>
    </citation>
    <scope>NUCLEOTIDE SEQUENCE</scope>
</reference>
<dbReference type="PANTHER" id="PTHR36441:SF1">
    <property type="entry name" value="DUF503 DOMAIN-CONTAINING PROTEIN"/>
    <property type="match status" value="1"/>
</dbReference>
<dbReference type="PANTHER" id="PTHR36441">
    <property type="entry name" value="HYPOTHETICAL CYTOSOLIC PROTEIN"/>
    <property type="match status" value="1"/>
</dbReference>
<dbReference type="Gene3D" id="3.30.70.1120">
    <property type="entry name" value="TT1725-like"/>
    <property type="match status" value="1"/>
</dbReference>
<proteinExistence type="predicted"/>
<accession>A0A382KJV8</accession>
<dbReference type="AlphaFoldDB" id="A0A382KJV8"/>
<name>A0A382KJV8_9ZZZZ</name>
<evidence type="ECO:0000313" key="1">
    <source>
        <dbReference type="EMBL" id="SVC23632.1"/>
    </source>
</evidence>
<sequence>MYVSCCSIKFFLHGNHSLKGKRSISRSLKDRLKNGFNISIAEIGDQNIWQTLHIGIVAVSANPKYLEGQSRKLMVAIEKMHLAEIIDCQTKISKLSPEPS</sequence>
<dbReference type="InterPro" id="IPR007546">
    <property type="entry name" value="DUF503"/>
</dbReference>
<protein>
    <recommendedName>
        <fullName evidence="2">DUF503 domain-containing protein</fullName>
    </recommendedName>
</protein>
<dbReference type="SUPFAM" id="SSF103007">
    <property type="entry name" value="Hypothetical protein TT1725"/>
    <property type="match status" value="1"/>
</dbReference>
<dbReference type="EMBL" id="UINC01080571">
    <property type="protein sequence ID" value="SVC23632.1"/>
    <property type="molecule type" value="Genomic_DNA"/>
</dbReference>
<gene>
    <name evidence="1" type="ORF">METZ01_LOCUS276486</name>
</gene>
<evidence type="ECO:0008006" key="2">
    <source>
        <dbReference type="Google" id="ProtNLM"/>
    </source>
</evidence>
<organism evidence="1">
    <name type="scientific">marine metagenome</name>
    <dbReference type="NCBI Taxonomy" id="408172"/>
    <lineage>
        <taxon>unclassified sequences</taxon>
        <taxon>metagenomes</taxon>
        <taxon>ecological metagenomes</taxon>
    </lineage>
</organism>
<dbReference type="InterPro" id="IPR036746">
    <property type="entry name" value="TT1725-like_sf"/>
</dbReference>